<sequence length="34" mass="3950">MFNILKTVEYPTDAVESFTYENPGNRTQKQLGEE</sequence>
<protein>
    <submittedName>
        <fullName evidence="1">Uncharacterized protein</fullName>
    </submittedName>
</protein>
<keyword evidence="2" id="KW-1185">Reference proteome</keyword>
<proteinExistence type="predicted"/>
<organism evidence="1 2">
    <name type="scientific">Alkaliphilus hydrothermalis</name>
    <dbReference type="NCBI Taxonomy" id="1482730"/>
    <lineage>
        <taxon>Bacteria</taxon>
        <taxon>Bacillati</taxon>
        <taxon>Bacillota</taxon>
        <taxon>Clostridia</taxon>
        <taxon>Peptostreptococcales</taxon>
        <taxon>Natronincolaceae</taxon>
        <taxon>Alkaliphilus</taxon>
    </lineage>
</organism>
<comment type="caution">
    <text evidence="1">The sequence shown here is derived from an EMBL/GenBank/DDBJ whole genome shotgun (WGS) entry which is preliminary data.</text>
</comment>
<reference evidence="1 2" key="1">
    <citation type="submission" date="2021-01" db="EMBL/GenBank/DDBJ databases">
        <title>Genomic Encyclopedia of Type Strains, Phase IV (KMG-IV): sequencing the most valuable type-strain genomes for metagenomic binning, comparative biology and taxonomic classification.</title>
        <authorList>
            <person name="Goeker M."/>
        </authorList>
    </citation>
    <scope>NUCLEOTIDE SEQUENCE [LARGE SCALE GENOMIC DNA]</scope>
    <source>
        <strain evidence="1 2">DSM 25890</strain>
    </source>
</reference>
<name>A0ABS2NQ83_9FIRM</name>
<evidence type="ECO:0000313" key="2">
    <source>
        <dbReference type="Proteomes" id="UP001314796"/>
    </source>
</evidence>
<evidence type="ECO:0000313" key="1">
    <source>
        <dbReference type="EMBL" id="MBM7615100.1"/>
    </source>
</evidence>
<accession>A0ABS2NQ83</accession>
<dbReference type="EMBL" id="JAFBEE010000009">
    <property type="protein sequence ID" value="MBM7615100.1"/>
    <property type="molecule type" value="Genomic_DNA"/>
</dbReference>
<gene>
    <name evidence="1" type="ORF">JOC73_001662</name>
</gene>
<dbReference type="Proteomes" id="UP001314796">
    <property type="component" value="Unassembled WGS sequence"/>
</dbReference>